<evidence type="ECO:0000313" key="3">
    <source>
        <dbReference type="Proteomes" id="UP001324380"/>
    </source>
</evidence>
<dbReference type="InterPro" id="IPR036034">
    <property type="entry name" value="PDZ_sf"/>
</dbReference>
<keyword evidence="1" id="KW-0732">Signal</keyword>
<dbReference type="InterPro" id="IPR034122">
    <property type="entry name" value="Retropepsin-like_bacterial"/>
</dbReference>
<keyword evidence="2" id="KW-0378">Hydrolase</keyword>
<dbReference type="SUPFAM" id="SSF50156">
    <property type="entry name" value="PDZ domain-like"/>
    <property type="match status" value="1"/>
</dbReference>
<dbReference type="SUPFAM" id="SSF50630">
    <property type="entry name" value="Acid proteases"/>
    <property type="match status" value="1"/>
</dbReference>
<accession>A0ABZ0TV54</accession>
<feature type="signal peptide" evidence="1">
    <location>
        <begin position="1"/>
        <end position="19"/>
    </location>
</feature>
<dbReference type="GO" id="GO:0006508">
    <property type="term" value="P:proteolysis"/>
    <property type="evidence" value="ECO:0007669"/>
    <property type="project" value="UniProtKB-KW"/>
</dbReference>
<dbReference type="Proteomes" id="UP001324380">
    <property type="component" value="Chromosome"/>
</dbReference>
<dbReference type="GO" id="GO:0008233">
    <property type="term" value="F:peptidase activity"/>
    <property type="evidence" value="ECO:0007669"/>
    <property type="project" value="UniProtKB-KW"/>
</dbReference>
<dbReference type="Gene3D" id="2.40.70.10">
    <property type="entry name" value="Acid Proteases"/>
    <property type="match status" value="1"/>
</dbReference>
<feature type="chain" id="PRO_5047195914" evidence="1">
    <location>
        <begin position="20"/>
        <end position="389"/>
    </location>
</feature>
<organism evidence="2 3">
    <name type="scientific">Mucilaginibacter sabulilitoris</name>
    <dbReference type="NCBI Taxonomy" id="1173583"/>
    <lineage>
        <taxon>Bacteria</taxon>
        <taxon>Pseudomonadati</taxon>
        <taxon>Bacteroidota</taxon>
        <taxon>Sphingobacteriia</taxon>
        <taxon>Sphingobacteriales</taxon>
        <taxon>Sphingobacteriaceae</taxon>
        <taxon>Mucilaginibacter</taxon>
    </lineage>
</organism>
<proteinExistence type="predicted"/>
<dbReference type="Pfam" id="PF13650">
    <property type="entry name" value="Asp_protease_2"/>
    <property type="match status" value="1"/>
</dbReference>
<dbReference type="InterPro" id="IPR021109">
    <property type="entry name" value="Peptidase_aspartic_dom_sf"/>
</dbReference>
<name>A0ABZ0TV54_9SPHI</name>
<gene>
    <name evidence="2" type="ORF">SNE25_14875</name>
</gene>
<dbReference type="EMBL" id="CP139558">
    <property type="protein sequence ID" value="WPU96804.1"/>
    <property type="molecule type" value="Genomic_DNA"/>
</dbReference>
<dbReference type="CDD" id="cd05483">
    <property type="entry name" value="retropepsin_like_bacteria"/>
    <property type="match status" value="1"/>
</dbReference>
<protein>
    <submittedName>
        <fullName evidence="2">Aspartyl protease family protein</fullName>
    </submittedName>
</protein>
<keyword evidence="3" id="KW-1185">Reference proteome</keyword>
<sequence length="389" mass="42729">MKPYTLFIALLFLTTVSRAQKFTFNQGGTLAKDYYEELPYENINGKIFLNVEIDGKNHRFLFDTGAPVAISKALAEELRAAVLHKSPVTDAYGKSTDSIAFVSLNRIKLGNTEFNNIPAVMLIPDFYNCWNVDGVIGSNILRNSIVNINPAKHLIILTNNSKKLSLNVKSSSPLVTNTSSQSDPIVKIVIADKVDVTLGFDTGDNTFIRMCDPLLKQFTKPGVYEVLAKGYGANNFSAGGLQASADKQLIKFPFITVGNGRFDNVITENNKEGSPAIGTKILDYGSVTLDFIHGKFYFDANQPLNDLNEKHWPFQPIIANNKLMVGTVWEKGIGKVKQGDQIIAIDGIDCSTISLCDVINKSILEGKDTVIVSIRDGDGNIKKVQINKE</sequence>
<dbReference type="RefSeq" id="WP_321565892.1">
    <property type="nucleotide sequence ID" value="NZ_CP139558.1"/>
</dbReference>
<reference evidence="2 3" key="1">
    <citation type="submission" date="2023-11" db="EMBL/GenBank/DDBJ databases">
        <title>Analysis of the Genomes of Mucilaginibacter gossypii cycad 4 and M. sabulilitoris SNA2: microbes with the potential for plant growth promotion.</title>
        <authorList>
            <person name="Hirsch A.M."/>
            <person name="Humm E."/>
            <person name="Rubbi M."/>
            <person name="Del Vecchio G."/>
            <person name="Ha S.M."/>
            <person name="Pellegrini M."/>
            <person name="Gunsalus R.P."/>
        </authorList>
    </citation>
    <scope>NUCLEOTIDE SEQUENCE [LARGE SCALE GENOMIC DNA]</scope>
    <source>
        <strain evidence="2 3">SNA2</strain>
    </source>
</reference>
<evidence type="ECO:0000313" key="2">
    <source>
        <dbReference type="EMBL" id="WPU96804.1"/>
    </source>
</evidence>
<evidence type="ECO:0000256" key="1">
    <source>
        <dbReference type="SAM" id="SignalP"/>
    </source>
</evidence>
<keyword evidence="2" id="KW-0645">Protease</keyword>